<dbReference type="EMBL" id="CP018800">
    <property type="protein sequence ID" value="ATX81200.1"/>
    <property type="molecule type" value="Genomic_DNA"/>
</dbReference>
<dbReference type="InterPro" id="IPR020058">
    <property type="entry name" value="Glu/Gln-tRNA-synth_Ib_cat-dom"/>
</dbReference>
<dbReference type="NCBIfam" id="NF004315">
    <property type="entry name" value="PRK05710.1-4"/>
    <property type="match status" value="1"/>
</dbReference>
<keyword evidence="3 7" id="KW-0547">Nucleotide-binding</keyword>
<dbReference type="OrthoDB" id="5288516at2"/>
<organism evidence="9 10">
    <name type="scientific">Mariprofundus ferrinatatus</name>
    <dbReference type="NCBI Taxonomy" id="1921087"/>
    <lineage>
        <taxon>Bacteria</taxon>
        <taxon>Pseudomonadati</taxon>
        <taxon>Pseudomonadota</taxon>
        <taxon>Candidatius Mariprofundia</taxon>
        <taxon>Mariprofundales</taxon>
        <taxon>Mariprofundaceae</taxon>
        <taxon>Mariprofundus</taxon>
    </lineage>
</organism>
<reference evidence="9 10" key="1">
    <citation type="submission" date="2016-12" db="EMBL/GenBank/DDBJ databases">
        <title>Isolation and genomic insights into novel planktonic Zetaproteobacteria from stratified waters of the Chesapeake Bay.</title>
        <authorList>
            <person name="McAllister S.M."/>
            <person name="Kato S."/>
            <person name="Chan C.S."/>
            <person name="Chiu B.K."/>
            <person name="Field E.K."/>
        </authorList>
    </citation>
    <scope>NUCLEOTIDE SEQUENCE [LARGE SCALE GENOMIC DNA]</scope>
    <source>
        <strain evidence="9 10">CP-8</strain>
    </source>
</reference>
<keyword evidence="10" id="KW-1185">Reference proteome</keyword>
<dbReference type="PANTHER" id="PTHR43311">
    <property type="entry name" value="GLUTAMATE--TRNA LIGASE"/>
    <property type="match status" value="1"/>
</dbReference>
<dbReference type="GO" id="GO:0005524">
    <property type="term" value="F:ATP binding"/>
    <property type="evidence" value="ECO:0007669"/>
    <property type="project" value="UniProtKB-KW"/>
</dbReference>
<evidence type="ECO:0000256" key="6">
    <source>
        <dbReference type="ARBA" id="ARBA00023146"/>
    </source>
</evidence>
<keyword evidence="2" id="KW-0479">Metal-binding</keyword>
<evidence type="ECO:0000256" key="2">
    <source>
        <dbReference type="ARBA" id="ARBA00022723"/>
    </source>
</evidence>
<dbReference type="PANTHER" id="PTHR43311:SF1">
    <property type="entry name" value="GLUTAMYL-Q TRNA(ASP) SYNTHETASE"/>
    <property type="match status" value="1"/>
</dbReference>
<evidence type="ECO:0000256" key="7">
    <source>
        <dbReference type="RuleBase" id="RU363037"/>
    </source>
</evidence>
<feature type="domain" description="Glutamyl/glutaminyl-tRNA synthetase class Ib catalytic" evidence="8">
    <location>
        <begin position="3"/>
        <end position="275"/>
    </location>
</feature>
<dbReference type="SUPFAM" id="SSF52374">
    <property type="entry name" value="Nucleotidylyl transferase"/>
    <property type="match status" value="1"/>
</dbReference>
<dbReference type="InterPro" id="IPR000924">
    <property type="entry name" value="Glu/Gln-tRNA-synth"/>
</dbReference>
<dbReference type="AlphaFoldDB" id="A0A2K8L1J9"/>
<dbReference type="InterPro" id="IPR049940">
    <property type="entry name" value="GluQ/Sye"/>
</dbReference>
<protein>
    <submittedName>
        <fullName evidence="9">Glutamyl-Q tRNA(Asp) synthetase</fullName>
        <ecNumber evidence="9">6.1.1.-</ecNumber>
    </submittedName>
</protein>
<dbReference type="GO" id="GO:0005829">
    <property type="term" value="C:cytosol"/>
    <property type="evidence" value="ECO:0007669"/>
    <property type="project" value="TreeGrafter"/>
</dbReference>
<accession>A0A2K8L1J9</accession>
<dbReference type="Gene3D" id="3.40.50.620">
    <property type="entry name" value="HUPs"/>
    <property type="match status" value="1"/>
</dbReference>
<dbReference type="Proteomes" id="UP000231637">
    <property type="component" value="Chromosome"/>
</dbReference>
<dbReference type="InterPro" id="IPR001412">
    <property type="entry name" value="aa-tRNA-synth_I_CS"/>
</dbReference>
<evidence type="ECO:0000313" key="10">
    <source>
        <dbReference type="Proteomes" id="UP000231637"/>
    </source>
</evidence>
<evidence type="ECO:0000256" key="5">
    <source>
        <dbReference type="ARBA" id="ARBA00022840"/>
    </source>
</evidence>
<gene>
    <name evidence="9" type="ORF">Ga0123462_0325</name>
</gene>
<evidence type="ECO:0000259" key="8">
    <source>
        <dbReference type="Pfam" id="PF00749"/>
    </source>
</evidence>
<dbReference type="PRINTS" id="PR00987">
    <property type="entry name" value="TRNASYNTHGLU"/>
</dbReference>
<dbReference type="GO" id="GO:0004818">
    <property type="term" value="F:glutamate-tRNA ligase activity"/>
    <property type="evidence" value="ECO:0007669"/>
    <property type="project" value="TreeGrafter"/>
</dbReference>
<dbReference type="PROSITE" id="PS00178">
    <property type="entry name" value="AA_TRNA_LIGASE_I"/>
    <property type="match status" value="1"/>
</dbReference>
<keyword evidence="7" id="KW-0648">Protein biosynthesis</keyword>
<name>A0A2K8L1J9_9PROT</name>
<dbReference type="Pfam" id="PF00749">
    <property type="entry name" value="tRNA-synt_1c"/>
    <property type="match status" value="1"/>
</dbReference>
<dbReference type="RefSeq" id="WP_100264696.1">
    <property type="nucleotide sequence ID" value="NZ_CP018800.1"/>
</dbReference>
<evidence type="ECO:0000313" key="9">
    <source>
        <dbReference type="EMBL" id="ATX81200.1"/>
    </source>
</evidence>
<sequence length="304" mass="34658">MQLRTRFAPSPTGLLHVGNAYSALLCRQWAQENGAELLLRIEDIDHTRCRPQFIESILEDLAWLGIEWPQPVRIQSRHLEDYRSAIHRLRELGVIYPCFCTRKSIRQEMERMALAPHAGDVAGLYPGICRDLSEGERAKRMEKYPFAWRLDIGKALAKVELPLIWREADGTAQAALIDHDEVIGRKDISFSYHLSVVVDDAIQGITDIIRGEDLKAATGIHRLLQRLLELPEPTYHHHRLLKTTSGERLAKRNSATTLASLRGMGIAPEQLRGFLLNQQQPVWPFAEQDNNNNREKIVRLLGNS</sequence>
<dbReference type="EC" id="6.1.1.-" evidence="9"/>
<keyword evidence="6 7" id="KW-0030">Aminoacyl-tRNA synthetase</keyword>
<proteinExistence type="inferred from homology"/>
<evidence type="ECO:0000256" key="1">
    <source>
        <dbReference type="ARBA" id="ARBA00022598"/>
    </source>
</evidence>
<keyword evidence="1 7" id="KW-0436">Ligase</keyword>
<evidence type="ECO:0000256" key="3">
    <source>
        <dbReference type="ARBA" id="ARBA00022741"/>
    </source>
</evidence>
<evidence type="ECO:0000256" key="4">
    <source>
        <dbReference type="ARBA" id="ARBA00022833"/>
    </source>
</evidence>
<dbReference type="GO" id="GO:0006424">
    <property type="term" value="P:glutamyl-tRNA aminoacylation"/>
    <property type="evidence" value="ECO:0007669"/>
    <property type="project" value="TreeGrafter"/>
</dbReference>
<keyword evidence="4" id="KW-0862">Zinc</keyword>
<keyword evidence="5 7" id="KW-0067">ATP-binding</keyword>
<dbReference type="KEGG" id="mfn:Ga0123462_0325"/>
<comment type="similarity">
    <text evidence="7">Belongs to the class-I aminoacyl-tRNA synthetase family.</text>
</comment>
<dbReference type="InterPro" id="IPR014729">
    <property type="entry name" value="Rossmann-like_a/b/a_fold"/>
</dbReference>